<evidence type="ECO:0000256" key="2">
    <source>
        <dbReference type="ARBA" id="ARBA00023125"/>
    </source>
</evidence>
<organism evidence="4 5">
    <name type="scientific">Kribbella pittospori</name>
    <dbReference type="NCBI Taxonomy" id="722689"/>
    <lineage>
        <taxon>Bacteria</taxon>
        <taxon>Bacillati</taxon>
        <taxon>Actinomycetota</taxon>
        <taxon>Actinomycetes</taxon>
        <taxon>Propionibacteriales</taxon>
        <taxon>Kribbellaceae</taxon>
        <taxon>Kribbella</taxon>
    </lineage>
</organism>
<keyword evidence="5" id="KW-1185">Reference proteome</keyword>
<evidence type="ECO:0000313" key="5">
    <source>
        <dbReference type="Proteomes" id="UP000291144"/>
    </source>
</evidence>
<dbReference type="Gene3D" id="3.40.50.2300">
    <property type="match status" value="2"/>
</dbReference>
<proteinExistence type="predicted"/>
<accession>A0A4R0KPT4</accession>
<dbReference type="PANTHER" id="PTHR30146">
    <property type="entry name" value="LACI-RELATED TRANSCRIPTIONAL REPRESSOR"/>
    <property type="match status" value="1"/>
</dbReference>
<keyword evidence="3" id="KW-0804">Transcription</keyword>
<dbReference type="EMBL" id="SJKB01000004">
    <property type="protein sequence ID" value="TCC62250.1"/>
    <property type="molecule type" value="Genomic_DNA"/>
</dbReference>
<evidence type="ECO:0008006" key="6">
    <source>
        <dbReference type="Google" id="ProtNLM"/>
    </source>
</evidence>
<evidence type="ECO:0000313" key="4">
    <source>
        <dbReference type="EMBL" id="TCC62250.1"/>
    </source>
</evidence>
<keyword evidence="2" id="KW-0238">DNA-binding</keyword>
<sequence>MASATTPSAGRKALKRLVVSATDYSQEAGRQAMAKLLKASPDLDAVFAASDLLASGALVELRQPLELVAREMVEVLLRRIDGTDDGPRILPTELVVRASAPSRDVRHL</sequence>
<protein>
    <recommendedName>
        <fullName evidence="6">LacI family transcriptional regulator</fullName>
    </recommendedName>
</protein>
<dbReference type="GO" id="GO:0000976">
    <property type="term" value="F:transcription cis-regulatory region binding"/>
    <property type="evidence" value="ECO:0007669"/>
    <property type="project" value="TreeGrafter"/>
</dbReference>
<dbReference type="RefSeq" id="WP_131356194.1">
    <property type="nucleotide sequence ID" value="NZ_SJKB01000004.1"/>
</dbReference>
<dbReference type="SUPFAM" id="SSF53822">
    <property type="entry name" value="Periplasmic binding protein-like I"/>
    <property type="match status" value="1"/>
</dbReference>
<evidence type="ECO:0000256" key="3">
    <source>
        <dbReference type="ARBA" id="ARBA00023163"/>
    </source>
</evidence>
<keyword evidence="1" id="KW-0805">Transcription regulation</keyword>
<evidence type="ECO:0000256" key="1">
    <source>
        <dbReference type="ARBA" id="ARBA00023015"/>
    </source>
</evidence>
<dbReference type="AlphaFoldDB" id="A0A4R0KPT4"/>
<comment type="caution">
    <text evidence="4">The sequence shown here is derived from an EMBL/GenBank/DDBJ whole genome shotgun (WGS) entry which is preliminary data.</text>
</comment>
<reference evidence="4 5" key="1">
    <citation type="submission" date="2019-02" db="EMBL/GenBank/DDBJ databases">
        <title>Kribbella capetownensis sp. nov. and Kribbella speibonae sp. nov., isolated from soil.</title>
        <authorList>
            <person name="Curtis S.M."/>
            <person name="Norton I."/>
            <person name="Everest G.J."/>
            <person name="Meyers P.R."/>
        </authorList>
    </citation>
    <scope>NUCLEOTIDE SEQUENCE [LARGE SCALE GENOMIC DNA]</scope>
    <source>
        <strain evidence="4 5">NRRL B-24813</strain>
    </source>
</reference>
<dbReference type="GO" id="GO:0003700">
    <property type="term" value="F:DNA-binding transcription factor activity"/>
    <property type="evidence" value="ECO:0007669"/>
    <property type="project" value="TreeGrafter"/>
</dbReference>
<dbReference type="Proteomes" id="UP000291144">
    <property type="component" value="Unassembled WGS sequence"/>
</dbReference>
<name>A0A4R0KPT4_9ACTN</name>
<dbReference type="PANTHER" id="PTHR30146:SF109">
    <property type="entry name" value="HTH-TYPE TRANSCRIPTIONAL REGULATOR GALS"/>
    <property type="match status" value="1"/>
</dbReference>
<dbReference type="InterPro" id="IPR028082">
    <property type="entry name" value="Peripla_BP_I"/>
</dbReference>
<gene>
    <name evidence="4" type="ORF">E0H73_16225</name>
</gene>
<dbReference type="OrthoDB" id="4268837at2"/>